<dbReference type="InterPro" id="IPR001789">
    <property type="entry name" value="Sig_transdc_resp-reg_receiver"/>
</dbReference>
<dbReference type="InterPro" id="IPR002197">
    <property type="entry name" value="HTH_Fis"/>
</dbReference>
<dbReference type="PROSITE" id="PS50110">
    <property type="entry name" value="RESPONSE_REGULATORY"/>
    <property type="match status" value="1"/>
</dbReference>
<evidence type="ECO:0000256" key="3">
    <source>
        <dbReference type="ARBA" id="ARBA00023015"/>
    </source>
</evidence>
<accession>A0A4Y5YET9</accession>
<dbReference type="InterPro" id="IPR009057">
    <property type="entry name" value="Homeodomain-like_sf"/>
</dbReference>
<evidence type="ECO:0000256" key="1">
    <source>
        <dbReference type="ARBA" id="ARBA00022741"/>
    </source>
</evidence>
<organism evidence="9 10">
    <name type="scientific">Shewanella polaris</name>
    <dbReference type="NCBI Taxonomy" id="2588449"/>
    <lineage>
        <taxon>Bacteria</taxon>
        <taxon>Pseudomonadati</taxon>
        <taxon>Pseudomonadota</taxon>
        <taxon>Gammaproteobacteria</taxon>
        <taxon>Alteromonadales</taxon>
        <taxon>Shewanellaceae</taxon>
        <taxon>Shewanella</taxon>
    </lineage>
</organism>
<dbReference type="Pfam" id="PF00158">
    <property type="entry name" value="Sigma54_activat"/>
    <property type="match status" value="1"/>
</dbReference>
<name>A0A4Y5YET9_9GAMM</name>
<dbReference type="InterPro" id="IPR000847">
    <property type="entry name" value="LysR_HTH_N"/>
</dbReference>
<dbReference type="GO" id="GO:0003700">
    <property type="term" value="F:DNA-binding transcription factor activity"/>
    <property type="evidence" value="ECO:0007669"/>
    <property type="project" value="InterPro"/>
</dbReference>
<dbReference type="Gene3D" id="1.10.8.60">
    <property type="match status" value="1"/>
</dbReference>
<keyword evidence="1" id="KW-0547">Nucleotide-binding</keyword>
<dbReference type="InterPro" id="IPR002078">
    <property type="entry name" value="Sigma_54_int"/>
</dbReference>
<dbReference type="Gene3D" id="1.10.10.60">
    <property type="entry name" value="Homeodomain-like"/>
    <property type="match status" value="1"/>
</dbReference>
<dbReference type="Gene3D" id="3.40.50.2300">
    <property type="match status" value="1"/>
</dbReference>
<dbReference type="Pfam" id="PF25601">
    <property type="entry name" value="AAA_lid_14"/>
    <property type="match status" value="1"/>
</dbReference>
<dbReference type="PRINTS" id="PR01590">
    <property type="entry name" value="HTHFIS"/>
</dbReference>
<dbReference type="InterPro" id="IPR058245">
    <property type="entry name" value="NreC/VraR/RcsB-like_REC"/>
</dbReference>
<dbReference type="Pfam" id="PF02954">
    <property type="entry name" value="HTH_8"/>
    <property type="match status" value="1"/>
</dbReference>
<proteinExistence type="predicted"/>
<evidence type="ECO:0000256" key="4">
    <source>
        <dbReference type="ARBA" id="ARBA00023163"/>
    </source>
</evidence>
<dbReference type="KEGG" id="spol:FH971_10055"/>
<dbReference type="InterPro" id="IPR027417">
    <property type="entry name" value="P-loop_NTPase"/>
</dbReference>
<evidence type="ECO:0000259" key="7">
    <source>
        <dbReference type="PROSITE" id="PS50110"/>
    </source>
</evidence>
<keyword evidence="5" id="KW-0597">Phosphoprotein</keyword>
<keyword evidence="3" id="KW-0805">Transcription regulation</keyword>
<dbReference type="CDD" id="cd17535">
    <property type="entry name" value="REC_NarL-like"/>
    <property type="match status" value="1"/>
</dbReference>
<dbReference type="PANTHER" id="PTHR32071">
    <property type="entry name" value="TRANSCRIPTIONAL REGULATORY PROTEIN"/>
    <property type="match status" value="1"/>
</dbReference>
<dbReference type="Gene3D" id="3.40.50.300">
    <property type="entry name" value="P-loop containing nucleotide triphosphate hydrolases"/>
    <property type="match status" value="1"/>
</dbReference>
<dbReference type="SMART" id="SM00448">
    <property type="entry name" value="REC"/>
    <property type="match status" value="1"/>
</dbReference>
<evidence type="ECO:0000313" key="10">
    <source>
        <dbReference type="Proteomes" id="UP000319809"/>
    </source>
</evidence>
<dbReference type="AlphaFoldDB" id="A0A4Y5YET9"/>
<dbReference type="RefSeq" id="WP_140234209.1">
    <property type="nucleotide sequence ID" value="NZ_CP041036.1"/>
</dbReference>
<feature type="domain" description="Response regulatory" evidence="7">
    <location>
        <begin position="6"/>
        <end position="122"/>
    </location>
</feature>
<dbReference type="PROSITE" id="PS50045">
    <property type="entry name" value="SIGMA54_INTERACT_4"/>
    <property type="match status" value="1"/>
</dbReference>
<sequence length="445" mass="50491">MKLSRNILIIDDETRWLRTIELLLSRRIPEANSYTCENSRQALELIYQLDIALVLLDLNMPILDGRELLRDIREQAPYVRVIIVTGLNETEVAVECMKQGAYDFITKTSSTEQLLLCIRRAMEVIGLERNYHRIKDGFFNRHSLSVFSNILTTDIKMHDCFCYAATLHDSNEPIFIEGEIGTGKRLFAQALQQLICPEELLIEISLADLTPVMLEAKLFGDVNTQGLLQTASHGMILLTQLELATPEIQRILARLCKLKSYLPLGSLRENSLNCRLVFSSHSSLEILEQQAFSLSLIYALRPQCIRLPPLRERKNDIGLLLQHFNEMACLELGFDYLALPHNLAQKLEGYSFPGNVSELRSLVYTAANISSGSELSLAPFFHVIEHKHHLEVERIMFPNTLPTINETVQQLIHESLVRAQNNQSAAAKLLGITQSALSRRLSKIE</sequence>
<reference evidence="9 10" key="1">
    <citation type="submission" date="2019-06" db="EMBL/GenBank/DDBJ databases">
        <title>The genome of Shewanella sp. SM1901.</title>
        <authorList>
            <person name="Cha Q."/>
        </authorList>
    </citation>
    <scope>NUCLEOTIDE SEQUENCE [LARGE SCALE GENOMIC DNA]</scope>
    <source>
        <strain evidence="9 10">SM1901</strain>
    </source>
</reference>
<dbReference type="SUPFAM" id="SSF52172">
    <property type="entry name" value="CheY-like"/>
    <property type="match status" value="1"/>
</dbReference>
<dbReference type="Pfam" id="PF00072">
    <property type="entry name" value="Response_reg"/>
    <property type="match status" value="1"/>
</dbReference>
<dbReference type="SUPFAM" id="SSF46689">
    <property type="entry name" value="Homeodomain-like"/>
    <property type="match status" value="1"/>
</dbReference>
<evidence type="ECO:0000256" key="5">
    <source>
        <dbReference type="PROSITE-ProRule" id="PRU00169"/>
    </source>
</evidence>
<dbReference type="EMBL" id="CP041036">
    <property type="protein sequence ID" value="QDE31290.1"/>
    <property type="molecule type" value="Genomic_DNA"/>
</dbReference>
<evidence type="ECO:0000259" key="8">
    <source>
        <dbReference type="PROSITE" id="PS50931"/>
    </source>
</evidence>
<keyword evidence="2" id="KW-0067">ATP-binding</keyword>
<dbReference type="Proteomes" id="UP000319809">
    <property type="component" value="Chromosome"/>
</dbReference>
<feature type="domain" description="Sigma-54 factor interaction" evidence="6">
    <location>
        <begin position="150"/>
        <end position="368"/>
    </location>
</feature>
<dbReference type="PANTHER" id="PTHR32071:SF13">
    <property type="entry name" value="RESPONSE REGULATOR HSFA"/>
    <property type="match status" value="1"/>
</dbReference>
<keyword evidence="10" id="KW-1185">Reference proteome</keyword>
<dbReference type="GO" id="GO:0005524">
    <property type="term" value="F:ATP binding"/>
    <property type="evidence" value="ECO:0007669"/>
    <property type="project" value="UniProtKB-KW"/>
</dbReference>
<dbReference type="PROSITE" id="PS50931">
    <property type="entry name" value="HTH_LYSR"/>
    <property type="match status" value="1"/>
</dbReference>
<dbReference type="GO" id="GO:0043565">
    <property type="term" value="F:sequence-specific DNA binding"/>
    <property type="evidence" value="ECO:0007669"/>
    <property type="project" value="InterPro"/>
</dbReference>
<dbReference type="InterPro" id="IPR011006">
    <property type="entry name" value="CheY-like_superfamily"/>
</dbReference>
<feature type="domain" description="HTH lysR-type" evidence="8">
    <location>
        <begin position="420"/>
        <end position="445"/>
    </location>
</feature>
<evidence type="ECO:0000259" key="6">
    <source>
        <dbReference type="PROSITE" id="PS50045"/>
    </source>
</evidence>
<feature type="modified residue" description="4-aspartylphosphate" evidence="5">
    <location>
        <position position="57"/>
    </location>
</feature>
<evidence type="ECO:0000313" key="9">
    <source>
        <dbReference type="EMBL" id="QDE31290.1"/>
    </source>
</evidence>
<evidence type="ECO:0000256" key="2">
    <source>
        <dbReference type="ARBA" id="ARBA00022840"/>
    </source>
</evidence>
<protein>
    <submittedName>
        <fullName evidence="9">Sigma-54-dependent Fis family transcriptional regulator</fullName>
    </submittedName>
</protein>
<dbReference type="SUPFAM" id="SSF52540">
    <property type="entry name" value="P-loop containing nucleoside triphosphate hydrolases"/>
    <property type="match status" value="1"/>
</dbReference>
<dbReference type="GO" id="GO:0000160">
    <property type="term" value="P:phosphorelay signal transduction system"/>
    <property type="evidence" value="ECO:0007669"/>
    <property type="project" value="InterPro"/>
</dbReference>
<keyword evidence="4" id="KW-0804">Transcription</keyword>
<gene>
    <name evidence="9" type="ORF">FH971_10055</name>
</gene>
<dbReference type="InterPro" id="IPR058031">
    <property type="entry name" value="AAA_lid_NorR"/>
</dbReference>